<dbReference type="AlphaFoldDB" id="A0A256FIM4"/>
<dbReference type="Proteomes" id="UP000216345">
    <property type="component" value="Unassembled WGS sequence"/>
</dbReference>
<dbReference type="EMBL" id="NNRK01000026">
    <property type="protein sequence ID" value="OYR14301.1"/>
    <property type="molecule type" value="Genomic_DNA"/>
</dbReference>
<gene>
    <name evidence="1" type="ORF">CEV32_0299</name>
</gene>
<accession>A0A256FIM4</accession>
<keyword evidence="2" id="KW-1185">Reference proteome</keyword>
<sequence>MKILLEYKNKIYKFLNIVFSDDGSLYISVDRKIIDNKSMKSFDNDIWKDVDSSGKPRKISYHTTGRVNYHGLFTDDRPSFFEPLVDITKENFISAISIPNIIRFDKYQGDFEETTIISLKDEDFDRFTLGISIAPSNSMPETNVVILNFKGNISYDIRLFPSQNPVAPTADHFVYVKPRSMHDGQLIGRFAAELAYIQGEGSIHEMIVHGPNGEGVYTLYFAVEMRCAPRIEIALANQKHEVRIVDNSKPHKLKFKILTSNGFVKDLDLRPFIKTIILDAEIY</sequence>
<evidence type="ECO:0000313" key="2">
    <source>
        <dbReference type="Proteomes" id="UP000216345"/>
    </source>
</evidence>
<dbReference type="OrthoDB" id="8909906at2"/>
<name>A0A256FIM4_9HYPH</name>
<reference evidence="1 2" key="1">
    <citation type="submission" date="2017-07" db="EMBL/GenBank/DDBJ databases">
        <title>Phylogenetic study on the rhizospheric bacterium Ochrobactrum sp. A44.</title>
        <authorList>
            <person name="Krzyzanowska D.M."/>
            <person name="Ossowicki A."/>
            <person name="Rajewska M."/>
            <person name="Maciag T."/>
            <person name="Kaczynski Z."/>
            <person name="Czerwicka M."/>
            <person name="Jafra S."/>
        </authorList>
    </citation>
    <scope>NUCLEOTIDE SEQUENCE [LARGE SCALE GENOMIC DNA]</scope>
    <source>
        <strain evidence="1 2">PR17</strain>
    </source>
</reference>
<protein>
    <submittedName>
        <fullName evidence="1">Uncharacterized protein</fullName>
    </submittedName>
</protein>
<evidence type="ECO:0000313" key="1">
    <source>
        <dbReference type="EMBL" id="OYR14301.1"/>
    </source>
</evidence>
<dbReference type="RefSeq" id="WP_143128816.1">
    <property type="nucleotide sequence ID" value="NZ_JBHEEL010000001.1"/>
</dbReference>
<comment type="caution">
    <text evidence="1">The sequence shown here is derived from an EMBL/GenBank/DDBJ whole genome shotgun (WGS) entry which is preliminary data.</text>
</comment>
<organism evidence="1 2">
    <name type="scientific">Brucella rhizosphaerae</name>
    <dbReference type="NCBI Taxonomy" id="571254"/>
    <lineage>
        <taxon>Bacteria</taxon>
        <taxon>Pseudomonadati</taxon>
        <taxon>Pseudomonadota</taxon>
        <taxon>Alphaproteobacteria</taxon>
        <taxon>Hyphomicrobiales</taxon>
        <taxon>Brucellaceae</taxon>
        <taxon>Brucella/Ochrobactrum group</taxon>
        <taxon>Brucella</taxon>
    </lineage>
</organism>
<proteinExistence type="predicted"/>